<name>A0A9K3KN53_9STRA</name>
<sequence length="413" mass="46516">MVCQTDFTPPTLFCTIALTLLSTSNDNDSTTMDNMKFNGSASFALFEDIDGFWGTDLADWSETVLFEKSDSLEPGHNRIESFFHSGNASAIDNSPGFISPSVEALSNPFDRKNSYDDFSPLFQDDEWTRDGEDVCNKVSDDVRGMVFSNDEWYPSRYQPNPEINTDTVLGTDSNFSVHTRSSPTREETFSEEALYFGNWIQDDEMLSDDEHEYKNEENGDDEDGSGDDTSLVSEDRDRQCGEYAWLVEAIEDGDKGLHFKLHAEGGAYMRVCPGEVIECIRSLLTYPEEMKFLVRKLDGSFTLVEALKVVDVVSSILQAYSWAKAEIIGEESRNIEEDNDYDDLSVVQDLTSRAHPPVVTPSRGNTAFPAHWQNGEEAQRPQVRGEARFKFGWRTLTGRSKRRPRFSPVAAAS</sequence>
<evidence type="ECO:0000313" key="3">
    <source>
        <dbReference type="Proteomes" id="UP000693970"/>
    </source>
</evidence>
<accession>A0A9K3KN53</accession>
<evidence type="ECO:0000256" key="1">
    <source>
        <dbReference type="SAM" id="MobiDB-lite"/>
    </source>
</evidence>
<keyword evidence="3" id="KW-1185">Reference proteome</keyword>
<reference evidence="2" key="1">
    <citation type="journal article" date="2021" name="Sci. Rep.">
        <title>Diploid genomic architecture of Nitzschia inconspicua, an elite biomass production diatom.</title>
        <authorList>
            <person name="Oliver A."/>
            <person name="Podell S."/>
            <person name="Pinowska A."/>
            <person name="Traller J.C."/>
            <person name="Smith S.R."/>
            <person name="McClure R."/>
            <person name="Beliaev A."/>
            <person name="Bohutskyi P."/>
            <person name="Hill E.A."/>
            <person name="Rabines A."/>
            <person name="Zheng H."/>
            <person name="Allen L.Z."/>
            <person name="Kuo A."/>
            <person name="Grigoriev I.V."/>
            <person name="Allen A.E."/>
            <person name="Hazlebeck D."/>
            <person name="Allen E.E."/>
        </authorList>
    </citation>
    <scope>NUCLEOTIDE SEQUENCE</scope>
    <source>
        <strain evidence="2">Hildebrandi</strain>
    </source>
</reference>
<proteinExistence type="predicted"/>
<organism evidence="2 3">
    <name type="scientific">Nitzschia inconspicua</name>
    <dbReference type="NCBI Taxonomy" id="303405"/>
    <lineage>
        <taxon>Eukaryota</taxon>
        <taxon>Sar</taxon>
        <taxon>Stramenopiles</taxon>
        <taxon>Ochrophyta</taxon>
        <taxon>Bacillariophyta</taxon>
        <taxon>Bacillariophyceae</taxon>
        <taxon>Bacillariophycidae</taxon>
        <taxon>Bacillariales</taxon>
        <taxon>Bacillariaceae</taxon>
        <taxon>Nitzschia</taxon>
    </lineage>
</organism>
<dbReference type="Proteomes" id="UP000693970">
    <property type="component" value="Unassembled WGS sequence"/>
</dbReference>
<comment type="caution">
    <text evidence="2">The sequence shown here is derived from an EMBL/GenBank/DDBJ whole genome shotgun (WGS) entry which is preliminary data.</text>
</comment>
<gene>
    <name evidence="2" type="ORF">IV203_005901</name>
</gene>
<reference evidence="2" key="2">
    <citation type="submission" date="2021-04" db="EMBL/GenBank/DDBJ databases">
        <authorList>
            <person name="Podell S."/>
        </authorList>
    </citation>
    <scope>NUCLEOTIDE SEQUENCE</scope>
    <source>
        <strain evidence="2">Hildebrandi</strain>
    </source>
</reference>
<feature type="region of interest" description="Disordered" evidence="1">
    <location>
        <begin position="156"/>
        <end position="187"/>
    </location>
</feature>
<feature type="compositionally biased region" description="Polar residues" evidence="1">
    <location>
        <begin position="157"/>
        <end position="182"/>
    </location>
</feature>
<dbReference type="EMBL" id="JAGRRH010000021">
    <property type="protein sequence ID" value="KAG7346832.1"/>
    <property type="molecule type" value="Genomic_DNA"/>
</dbReference>
<evidence type="ECO:0000313" key="2">
    <source>
        <dbReference type="EMBL" id="KAG7346832.1"/>
    </source>
</evidence>
<dbReference type="AlphaFoldDB" id="A0A9K3KN53"/>
<feature type="region of interest" description="Disordered" evidence="1">
    <location>
        <begin position="211"/>
        <end position="233"/>
    </location>
</feature>
<protein>
    <submittedName>
        <fullName evidence="2">Uncharacterized protein</fullName>
    </submittedName>
</protein>